<reference evidence="5 6" key="1">
    <citation type="journal article" date="2021" name="Int. J. Syst. Evol. Microbiol.">
        <title>Clostridium zeae sp. nov., isolated from corn silage.</title>
        <authorList>
            <person name="Kobayashi H."/>
            <person name="Tanizawa Y."/>
            <person name="Yagura M."/>
            <person name="Sakamoto M."/>
            <person name="Ohkuma M."/>
            <person name="Tohno M."/>
        </authorList>
    </citation>
    <scope>NUCLEOTIDE SEQUENCE [LARGE SCALE GENOMIC DNA]</scope>
    <source>
        <strain evidence="5 6">CSC2</strain>
    </source>
</reference>
<keyword evidence="3" id="KW-0472">Membrane</keyword>
<feature type="compositionally biased region" description="Polar residues" evidence="2">
    <location>
        <begin position="30"/>
        <end position="47"/>
    </location>
</feature>
<gene>
    <name evidence="5" type="ORF">CSC2_49210</name>
</gene>
<comment type="caution">
    <text evidence="5">The sequence shown here is derived from an EMBL/GenBank/DDBJ whole genome shotgun (WGS) entry which is preliminary data.</text>
</comment>
<keyword evidence="1" id="KW-0378">Hydrolase</keyword>
<dbReference type="RefSeq" id="WP_206872885.1">
    <property type="nucleotide sequence ID" value="NZ_BMBA01000011.1"/>
</dbReference>
<sequence>MKGKLKAISNILVITFLALSLPTRITTKAAESSVPIESSTQQNGSQQKLEDQQVVALEADNAQKESKIVGEVNGKRDENTKYFMKEDHSYEAAVYPIPIHYFEDGQWKEIDNTLEESSDDTFKANTVSSEVSTENVEKSNVQAVSDKSKNTDKNTLKTKQNSFQVTFAKDANNKKLIKVQKDKYELSWGLDTLKKSSSELVKVDEAKLKDDIKKESEEKVEKDKKYEKLSEAEKSKVKEVINENENKKVNTKASSSVEYKQVLDNIDLRYDLLGNSLKENIIIEKPVENLKMDFKLSFKNLIPEVQKDKSIVFYDDKDKTKAIFSIQVPYMYDASGAESKDIDVKLNQSKNQYILTIQPNGEWLNSKDRKYPVTIDPPISSSIAKEDIKETFVCSNDTSDKSNNQYLRMGNTPGVGYTRSYIKFVNLPKLTTGDMITNANMYLLKETSASGAFSQINVHKVTSAWEAPNIRWNSQPSYDSKIVDYGVLNKDQWYMWDITSIAKEWYTTGTNNGLMLKYNDENAGYTAFWSSDVSEAYVTYRPSVVFNYINNSGLEDYWTYHSQDAGRAGTGYVNDYNGNLVHIHSDVATTGNKMPISINHIFNSNNKDENIGYGLGWRLNYGQKVSYYQKIDNVDYYRYEDEDGTVHYFKYDSASATFKDESGINLTLTKNGDGTFTIKDKKDNLLNFNTSGLLVNVKDSNGNMLSIAYDGTKIKSITDGAGRVVTLQYNSSGNLSQIVDQASRTTTYAYTGSSLTSITYPDAKTSSFAYDSLQRMTDTTNIDGYKIKYGYYDMAPYRVKSILETHNDGTLGEQQTIEYSRNITYFTDSKGRKTKYQFNNYGNTTGATASDGSAKYYDYIEDINNSNKNKTSAESKLQKTTTNLLLNHNFEDGNSWNPGAWGGNVSSKGYINEDKYLGNQSLKINSTSEAGGTDYEQALTVEKGKKYTLSAYVKTVGIPVKNDAGASFFVGYTDANGICQFIRKYINGTNDWQRYSFDFTIPVDAKDGIWVSLSMLNSTGTVYFDCVQLEEGSVANRYNLVENSNLIYGGDIPSYWSSNGQLDINDKAVTTEAAPYPAGIGNRSFKIVGNSDKQKALYQSINQSGKKGDSLVLGGWLKGASVPTGSGRSFALSVGFQHTTDSNYDWYGIDMPGEVLDWQYIAKKIVPENDYNKIAFYVIYYKNSNNAYFDGLQLYKEQFSTSFRYDSKGNVVSTEAFANQNSKFDYDGSNNLITSTDPKSSQFKYEYDTKHNITKATTAENVVYNFTYDSNGNPRTARVGDSTIFTQSEAGYTASGNYINSLKDATGNTVTYNYNETKGTLDSLTDAKQTTTSYSYDNNIDRLQSVSKNVDGTLVKNSYDYDNDKIKSITHNGFSYNFGYDSLGNNTTVAVGSQNLITNTYEARTSKLVGSTYGNGNKVSQNYDSLDRVIAKVVDGDAKYKYEYDANGNVGYSEDIVNNVNYKYTYDLSDRLTEIKDSRNNLIKYEYDLNNNISKVLSQYYGSSYLTSYEYDKDNRNTKTTTFTGSSVANTYDIIGRLTNKKINSGLYNIWYDYKIANNQMATSKLQDINNNGNRIYYTYDANGNISTINDGGNIIKYYYNELNEVVREDNKGLNKTINYTYDTGGNILTKTEYPYTDGTTIIPYTDKNLGKDLFIDGSFESGKVTLGPRAGSGLSQIVGMGFDNGSSNPQTGTRCFFMDGQAGDNYIYFNQDVPVTPGKTYNISFYHKESTTASQFTNSSYIRLNDGNHISFDTQLIPDKVWRKSEKSWTCPQGITSIQVRVGFVNNAYSWMAVDDIEVNELPTNNLVGDGSFEFGASKIQYQGNGGSGLVGPIFDGTSTPNTGDKCLLISGMSGDNYGYINNSISVIPGRIYNISYYHKEASSVTQAKDSSYIKLNDGSQVSLGGTLVSDKTWRKVEKQWICPEGINSIQLRIGFTCTDYSWMAVDDVQVVELNNLYNDGGFESGNVDLGPRNASGYNQIVGPIFDANSKPHTGNKCFFIDGQAADNYLYFNQDVPVIPGKTYNISFYHKEATSGSQFTNSSYIRLNDGNHVSFDTQLISDKVWRRSEKVWTCPQGVTSIQVRVGFVSSAYSWMAVDDIQVVDTEIVNSTKTINYGYDDNNWKDKLTSYNGKAITYDQIGNPLTYDGNTFRWQAGRQLAGITLNSGRDISFKYNDQGIRTEKYSYGVATTYYLIGDKVVDEENEEGTSIRYNYDASGNLVSMVSYGEEYFYIRNAQSDIIGLIDKSGTQVVSYTYDTWGKLISITGSLKDTVGVKNPYRYRGYRYDTETGLYYLQSRYYNPEWGRFINADGIAGQTGELLSHNMFAYCKSNPVNMKDDSGFVPHFCTVNEGGEIGVLGDNIYVQNTTVAKKVFDNYSNVENTKNALGSEGNVTKVNKTASVHADQYRTWGRGLKDSYSSLKGIGFSALKDVKGSVIGLATSGLSNLIDTNGQFNKRWVIGTLLDTISGVAIGAAAAVAVPFVIGVAGITAPVWAVGLGVVGVGMAGTALYNFEMDRFRVKERLST</sequence>
<evidence type="ECO:0000313" key="6">
    <source>
        <dbReference type="Proteomes" id="UP000663802"/>
    </source>
</evidence>
<keyword evidence="3" id="KW-1133">Transmembrane helix</keyword>
<evidence type="ECO:0000256" key="1">
    <source>
        <dbReference type="ARBA" id="ARBA00022801"/>
    </source>
</evidence>
<dbReference type="PANTHER" id="PTHR32305:SF15">
    <property type="entry name" value="PROTEIN RHSA-RELATED"/>
    <property type="match status" value="1"/>
</dbReference>
<dbReference type="NCBIfam" id="TIGR01643">
    <property type="entry name" value="YD_repeat_2x"/>
    <property type="match status" value="1"/>
</dbReference>
<evidence type="ECO:0000256" key="2">
    <source>
        <dbReference type="SAM" id="MobiDB-lite"/>
    </source>
</evidence>
<dbReference type="Pfam" id="PF02018">
    <property type="entry name" value="CBM_4_9"/>
    <property type="match status" value="1"/>
</dbReference>
<feature type="region of interest" description="Disordered" evidence="2">
    <location>
        <begin position="128"/>
        <end position="154"/>
    </location>
</feature>
<dbReference type="NCBIfam" id="NF033679">
    <property type="entry name" value="DNRLRE_dom"/>
    <property type="match status" value="1"/>
</dbReference>
<dbReference type="InterPro" id="IPR008979">
    <property type="entry name" value="Galactose-bd-like_sf"/>
</dbReference>
<dbReference type="PANTHER" id="PTHR32305">
    <property type="match status" value="1"/>
</dbReference>
<dbReference type="EMBL" id="BMBA01000011">
    <property type="protein sequence ID" value="GFZ34395.1"/>
    <property type="molecule type" value="Genomic_DNA"/>
</dbReference>
<feature type="domain" description="CBM-cenC" evidence="4">
    <location>
        <begin position="883"/>
        <end position="1011"/>
    </location>
</feature>
<feature type="region of interest" description="Disordered" evidence="2">
    <location>
        <begin position="30"/>
        <end position="51"/>
    </location>
</feature>
<feature type="transmembrane region" description="Helical" evidence="3">
    <location>
        <begin position="2494"/>
        <end position="2514"/>
    </location>
</feature>
<dbReference type="InterPro" id="IPR003305">
    <property type="entry name" value="CenC_carb-bd"/>
</dbReference>
<dbReference type="InterPro" id="IPR050708">
    <property type="entry name" value="T6SS_VgrG/RHS"/>
</dbReference>
<dbReference type="InterPro" id="IPR022385">
    <property type="entry name" value="Rhs_assc_core"/>
</dbReference>
<dbReference type="NCBIfam" id="TIGR03696">
    <property type="entry name" value="Rhs_assc_core"/>
    <property type="match status" value="1"/>
</dbReference>
<dbReference type="InterPro" id="IPR006530">
    <property type="entry name" value="YD"/>
</dbReference>
<keyword evidence="6" id="KW-1185">Reference proteome</keyword>
<proteinExistence type="predicted"/>
<dbReference type="InterPro" id="IPR031325">
    <property type="entry name" value="RHS_repeat"/>
</dbReference>
<feature type="compositionally biased region" description="Polar residues" evidence="2">
    <location>
        <begin position="128"/>
        <end position="145"/>
    </location>
</feature>
<dbReference type="Pfam" id="PF05593">
    <property type="entry name" value="RHS_repeat"/>
    <property type="match status" value="1"/>
</dbReference>
<dbReference type="Proteomes" id="UP000663802">
    <property type="component" value="Unassembled WGS sequence"/>
</dbReference>
<dbReference type="Gene3D" id="2.180.10.10">
    <property type="entry name" value="RHS repeat-associated core"/>
    <property type="match status" value="2"/>
</dbReference>
<evidence type="ECO:0000313" key="5">
    <source>
        <dbReference type="EMBL" id="GFZ34395.1"/>
    </source>
</evidence>
<evidence type="ECO:0000256" key="3">
    <source>
        <dbReference type="SAM" id="Phobius"/>
    </source>
</evidence>
<dbReference type="Gene3D" id="2.60.120.260">
    <property type="entry name" value="Galactose-binding domain-like"/>
    <property type="match status" value="3"/>
</dbReference>
<evidence type="ECO:0000259" key="4">
    <source>
        <dbReference type="Pfam" id="PF02018"/>
    </source>
</evidence>
<keyword evidence="3" id="KW-0812">Transmembrane</keyword>
<dbReference type="SUPFAM" id="SSF49785">
    <property type="entry name" value="Galactose-binding domain-like"/>
    <property type="match status" value="2"/>
</dbReference>
<name>A0ABQ1EIE2_9CLOT</name>
<protein>
    <recommendedName>
        <fullName evidence="4">CBM-cenC domain-containing protein</fullName>
    </recommendedName>
</protein>
<organism evidence="5 6">
    <name type="scientific">Clostridium zeae</name>
    <dbReference type="NCBI Taxonomy" id="2759022"/>
    <lineage>
        <taxon>Bacteria</taxon>
        <taxon>Bacillati</taxon>
        <taxon>Bacillota</taxon>
        <taxon>Clostridia</taxon>
        <taxon>Eubacteriales</taxon>
        <taxon>Clostridiaceae</taxon>
        <taxon>Clostridium</taxon>
    </lineage>
</organism>
<accession>A0ABQ1EIE2</accession>